<feature type="region of interest" description="Disordered" evidence="1">
    <location>
        <begin position="1"/>
        <end position="113"/>
    </location>
</feature>
<feature type="compositionally biased region" description="Acidic residues" evidence="1">
    <location>
        <begin position="1"/>
        <end position="13"/>
    </location>
</feature>
<evidence type="ECO:0000313" key="3">
    <source>
        <dbReference type="Proteomes" id="UP001158576"/>
    </source>
</evidence>
<name>A0ABN7RW75_OIKDI</name>
<keyword evidence="3" id="KW-1185">Reference proteome</keyword>
<dbReference type="EMBL" id="OU015568">
    <property type="protein sequence ID" value="CAG5082034.1"/>
    <property type="molecule type" value="Genomic_DNA"/>
</dbReference>
<feature type="compositionally biased region" description="Basic and acidic residues" evidence="1">
    <location>
        <begin position="55"/>
        <end position="64"/>
    </location>
</feature>
<proteinExistence type="predicted"/>
<reference evidence="2 3" key="1">
    <citation type="submission" date="2021-04" db="EMBL/GenBank/DDBJ databases">
        <authorList>
            <person name="Bliznina A."/>
        </authorList>
    </citation>
    <scope>NUCLEOTIDE SEQUENCE [LARGE SCALE GENOMIC DNA]</scope>
</reference>
<evidence type="ECO:0000313" key="2">
    <source>
        <dbReference type="EMBL" id="CAG5082034.1"/>
    </source>
</evidence>
<feature type="compositionally biased region" description="Basic and acidic residues" evidence="1">
    <location>
        <begin position="90"/>
        <end position="101"/>
    </location>
</feature>
<dbReference type="Proteomes" id="UP001158576">
    <property type="component" value="Chromosome PAR"/>
</dbReference>
<evidence type="ECO:0000256" key="1">
    <source>
        <dbReference type="SAM" id="MobiDB-lite"/>
    </source>
</evidence>
<sequence length="1061" mass="118792">MAWDLGSDEEDPSTQESLESGEFIEKHPRRGTPTLRDQLEKSSGGDLSGGGSGDDWDRHIRNDVRSVPNPQPRPLDEAPIFLDKDEVDEVAARPRDPEMDHPLGAPESGVDFYDPPSLLIDTGKKTSVHRRGVADDASISSRPLVDQPIQYYNASRMYLGYAVPREFSNWEESRDYERTLKDSQKIAACSPAYQLKYSRRIGPIADLKAATRDVSTETTETSLSRCMAQLKLVSRPLGSANLVHYPVTKSTSQSDKGRRGSGCEAFRDFLLPAFRSQQFLAGTSTRRTTSDSAFVPVPAIPARPPSPNRRRRRFPRFPVSSVREEAAKRHRCHDEDECDSYLHVDMDPCDGLPLISQEAPILLEPVLRRYAAAPYVGPRTDADRAHDVFYLQSGGKISSSGPRRPFNRLSRVVVTLPDYLRGRPTLLDDDWSVGVWNLLLDGGYYGRSLVDRQDFGLSQTLLGHPMFHGDRSPGCSYLRALEDSLGPSVFAEKFLEPLLDLPLGFDPSSDLFRHDAFILDSQNDACHFGYGAFRGVGFGSYDLPMREFDEHRQHRAPDVMFALSRIDTVYPDAHLRMCCRRLFRLGDRPCEEVFLLTPMDLYRASMQQVIRPPVDETMRLSGLCMQSWGVNIPDLDVHGLGMLESVLVIASVMTAEYGLRPNALSTSTPPESCFVMDFSVRGVPGLTLSCGAGGRKRTFWMIESFFAGCASVEMSKFSQVDFPPDGRHGKYRATAPAQLNQDRFYDRQGRRHPPVYADLRPVDDVSAPPYQDTFTWRASSAGPSPADKPVRHIGLPGVHFAHQAGDSSSHLLMILPKLMAVLPFEAFTGGLYCYVKTLYERGELGTGDCEEPYSSDEGKRRTTKCRFHPELLPPSWRENYERRRHVQYYGGDDADIVATFRFLQADCERGDRPEVRPSTFVPFDPAETERTWESGAPAQRTIGEISSFYEAVVRPSVGKLFTCTASTKLRLTAILVEYLKNNFSATMKVLCRMYPTEKMLSKVGKDLHPALAAKMLATRLLPMPSELSYRAMIDMCFTPFDAETSNDADAGHDSGNFKETV</sequence>
<gene>
    <name evidence="2" type="ORF">OKIOD_LOCUS1577</name>
</gene>
<protein>
    <submittedName>
        <fullName evidence="2">Oidioi.mRNA.OKI2018_I69.PAR.g10019.t1.cds</fullName>
    </submittedName>
</protein>
<accession>A0ABN7RW75</accession>
<organism evidence="2 3">
    <name type="scientific">Oikopleura dioica</name>
    <name type="common">Tunicate</name>
    <dbReference type="NCBI Taxonomy" id="34765"/>
    <lineage>
        <taxon>Eukaryota</taxon>
        <taxon>Metazoa</taxon>
        <taxon>Chordata</taxon>
        <taxon>Tunicata</taxon>
        <taxon>Appendicularia</taxon>
        <taxon>Copelata</taxon>
        <taxon>Oikopleuridae</taxon>
        <taxon>Oikopleura</taxon>
    </lineage>
</organism>